<dbReference type="GO" id="GO:0005524">
    <property type="term" value="F:ATP binding"/>
    <property type="evidence" value="ECO:0007669"/>
    <property type="project" value="UniProtKB-KW"/>
</dbReference>
<accession>A0A9W8IXP5</accession>
<gene>
    <name evidence="5" type="ORF">H1R20_g12432</name>
</gene>
<keyword evidence="1" id="KW-0378">Hydrolase</keyword>
<dbReference type="Pfam" id="PF14214">
    <property type="entry name" value="Helitron_like_N"/>
    <property type="match status" value="1"/>
</dbReference>
<dbReference type="InterPro" id="IPR049163">
    <property type="entry name" value="Pif1-like_2B_dom"/>
</dbReference>
<feature type="domain" description="DNA helicase Pif1-like 2B" evidence="4">
    <location>
        <begin position="1345"/>
        <end position="1390"/>
    </location>
</feature>
<evidence type="ECO:0000313" key="6">
    <source>
        <dbReference type="Proteomes" id="UP001140091"/>
    </source>
</evidence>
<feature type="non-terminal residue" evidence="5">
    <location>
        <position position="1507"/>
    </location>
</feature>
<keyword evidence="1" id="KW-0067">ATP-binding</keyword>
<feature type="domain" description="DNA helicase Pif1-like DEAD-box helicase" evidence="2">
    <location>
        <begin position="1042"/>
        <end position="1251"/>
    </location>
</feature>
<evidence type="ECO:0000256" key="1">
    <source>
        <dbReference type="RuleBase" id="RU363044"/>
    </source>
</evidence>
<dbReference type="EMBL" id="JANBPK010001210">
    <property type="protein sequence ID" value="KAJ2924672.1"/>
    <property type="molecule type" value="Genomic_DNA"/>
</dbReference>
<dbReference type="SUPFAM" id="SSF52540">
    <property type="entry name" value="P-loop containing nucleoside triphosphate hydrolases"/>
    <property type="match status" value="2"/>
</dbReference>
<dbReference type="Pfam" id="PF05970">
    <property type="entry name" value="PIF1"/>
    <property type="match status" value="1"/>
</dbReference>
<keyword evidence="1" id="KW-0233">DNA recombination</keyword>
<protein>
    <recommendedName>
        <fullName evidence="1">ATP-dependent DNA helicase</fullName>
        <ecNumber evidence="1">5.6.2.3</ecNumber>
    </recommendedName>
</protein>
<keyword evidence="6" id="KW-1185">Reference proteome</keyword>
<dbReference type="InterPro" id="IPR027417">
    <property type="entry name" value="P-loop_NTPase"/>
</dbReference>
<dbReference type="GO" id="GO:0016787">
    <property type="term" value="F:hydrolase activity"/>
    <property type="evidence" value="ECO:0007669"/>
    <property type="project" value="UniProtKB-KW"/>
</dbReference>
<feature type="domain" description="Helitron helicase-like" evidence="3">
    <location>
        <begin position="405"/>
        <end position="588"/>
    </location>
</feature>
<dbReference type="GO" id="GO:0000723">
    <property type="term" value="P:telomere maintenance"/>
    <property type="evidence" value="ECO:0007669"/>
    <property type="project" value="InterPro"/>
</dbReference>
<proteinExistence type="inferred from homology"/>
<dbReference type="Gene3D" id="3.40.50.300">
    <property type="entry name" value="P-loop containing nucleotide triphosphate hydrolases"/>
    <property type="match status" value="1"/>
</dbReference>
<dbReference type="PANTHER" id="PTHR10492">
    <property type="match status" value="1"/>
</dbReference>
<organism evidence="5 6">
    <name type="scientific">Candolleomyces eurysporus</name>
    <dbReference type="NCBI Taxonomy" id="2828524"/>
    <lineage>
        <taxon>Eukaryota</taxon>
        <taxon>Fungi</taxon>
        <taxon>Dikarya</taxon>
        <taxon>Basidiomycota</taxon>
        <taxon>Agaricomycotina</taxon>
        <taxon>Agaricomycetes</taxon>
        <taxon>Agaricomycetidae</taxon>
        <taxon>Agaricales</taxon>
        <taxon>Agaricineae</taxon>
        <taxon>Psathyrellaceae</taxon>
        <taxon>Candolleomyces</taxon>
    </lineage>
</organism>
<dbReference type="Proteomes" id="UP001140091">
    <property type="component" value="Unassembled WGS sequence"/>
</dbReference>
<dbReference type="EC" id="5.6.2.3" evidence="1"/>
<reference evidence="5" key="1">
    <citation type="submission" date="2022-06" db="EMBL/GenBank/DDBJ databases">
        <title>Genome Sequence of Candolleomyces eurysporus.</title>
        <authorList>
            <person name="Buettner E."/>
        </authorList>
    </citation>
    <scope>NUCLEOTIDE SEQUENCE</scope>
    <source>
        <strain evidence="5">VTCC 930004</strain>
    </source>
</reference>
<evidence type="ECO:0000259" key="4">
    <source>
        <dbReference type="Pfam" id="PF21530"/>
    </source>
</evidence>
<dbReference type="PANTHER" id="PTHR10492:SF57">
    <property type="entry name" value="ATP-DEPENDENT DNA HELICASE"/>
    <property type="match status" value="1"/>
</dbReference>
<dbReference type="Pfam" id="PF21530">
    <property type="entry name" value="Pif1_2B_dom"/>
    <property type="match status" value="1"/>
</dbReference>
<comment type="catalytic activity">
    <reaction evidence="1">
        <text>ATP + H2O = ADP + phosphate + H(+)</text>
        <dbReference type="Rhea" id="RHEA:13065"/>
        <dbReference type="ChEBI" id="CHEBI:15377"/>
        <dbReference type="ChEBI" id="CHEBI:15378"/>
        <dbReference type="ChEBI" id="CHEBI:30616"/>
        <dbReference type="ChEBI" id="CHEBI:43474"/>
        <dbReference type="ChEBI" id="CHEBI:456216"/>
        <dbReference type="EC" id="5.6.2.3"/>
    </reaction>
</comment>
<evidence type="ECO:0000313" key="5">
    <source>
        <dbReference type="EMBL" id="KAJ2924672.1"/>
    </source>
</evidence>
<dbReference type="OrthoDB" id="3366231at2759"/>
<dbReference type="GO" id="GO:0043139">
    <property type="term" value="F:5'-3' DNA helicase activity"/>
    <property type="evidence" value="ECO:0007669"/>
    <property type="project" value="UniProtKB-EC"/>
</dbReference>
<keyword evidence="1" id="KW-0234">DNA repair</keyword>
<comment type="similarity">
    <text evidence="1">Belongs to the helicase family.</text>
</comment>
<comment type="caution">
    <text evidence="5">The sequence shown here is derived from an EMBL/GenBank/DDBJ whole genome shotgun (WGS) entry which is preliminary data.</text>
</comment>
<name>A0A9W8IXP5_9AGAR</name>
<dbReference type="InterPro" id="IPR025476">
    <property type="entry name" value="Helitron_helicase-like"/>
</dbReference>
<dbReference type="GO" id="GO:0006310">
    <property type="term" value="P:DNA recombination"/>
    <property type="evidence" value="ECO:0007669"/>
    <property type="project" value="UniProtKB-KW"/>
</dbReference>
<keyword evidence="1" id="KW-0227">DNA damage</keyword>
<keyword evidence="1" id="KW-0347">Helicase</keyword>
<dbReference type="GO" id="GO:0006281">
    <property type="term" value="P:DNA repair"/>
    <property type="evidence" value="ECO:0007669"/>
    <property type="project" value="UniProtKB-KW"/>
</dbReference>
<evidence type="ECO:0000259" key="3">
    <source>
        <dbReference type="Pfam" id="PF14214"/>
    </source>
</evidence>
<comment type="cofactor">
    <cofactor evidence="1">
        <name>Mg(2+)</name>
        <dbReference type="ChEBI" id="CHEBI:18420"/>
    </cofactor>
</comment>
<dbReference type="InterPro" id="IPR010285">
    <property type="entry name" value="DNA_helicase_pif1-like_DEAD"/>
</dbReference>
<keyword evidence="1" id="KW-0547">Nucleotide-binding</keyword>
<sequence length="1507" mass="171309">MQGVSASHTGFPGAAQRQTLPTLFGDGHIRHLLALGRHCLRLHRHLASHTYPHLLRHPSLRQGYGHLIPLYYHHHLNQHSSSSKVVDNTWEYTWLNCQLINGHRPFHLGQPAGSCQNPFLPRLLSRHVGRYHNNIFHHRLNQSIVSVHHWHHYRFPSQRFQHQHYLPSQYHGTSNPLSQSIFKLQDHSVNRRPGCGPPVYRISGELYHASAALNPPAGRLPRYAQLYVIQPQEALAARLDQNHNLDPVVMWGLQNMLMVHHPFTQTYRHAYQILQEHQNNINYQVTLRLTPGTNRGVYNLPTVNEVAFILPGTVVTEPRDIILRLHGGLLERISDLNPAYVTLQYPLLLPHGTYEWHPELRLTETEDQRGRRLENRRRNFAAREEAGLENEGEVNIDRKLTLSTYTAYRTHFRQNDFNTLLRGGPLFCRYVVDMYASVDQQRLMWIQRNQTRFRAARLNHLQDANMNDPDNMDAAEIGQRVFLPSSYIGGPRNMAQNYQDAMAIARFYGKVDIFLTMTTNPKWPEIERELLPGQTAYDRPDLVVRVFQLKKQALIDRIVKDKIFGEVDAYVYTIEFQKRGLPHMHLLLFLKNGYKLTTPDAIDSCISAQWPDEATEQKLFDTVREKMVHGPCGPGFPNAPCMVNGKCSKGFPAQFNEATTLGENGYARMARPNNGISIEIHGIMVDNRWIVAYPRSLCAEFDCHINMECAISLASARYTFKYLHKGPDRGTAEVSQNDEVKKFVDGRYISPTDAMWRIFHFPIHEQFPPVCRLQVHLPGQQNVVFYDDDNIGEVIEENLDKRTTLTAFFLANENDGPAGQLARTLTYAQFPQHFVWEKAVLKWKPRTIQTRFAIGRMYFMRPTQGKIFYLRTLLTVVKGPTSFDDLKSVPGHPVPFPTFYDACIARGLLNDGGEWRICLLEACEIQTGSRLRHLFVTLLLFGTPTHPHLLWNEFKGPISDDLGPRIRAMNIQQPLTLELAANYALFLIDNLLKEGGRSLRDFPHMPRPVYPWLNIEINPLIAAQLDYDHEQQQEELEERLQQLNAGQRMAYDCIVASIERESGEIYFLQGSGGTGKTFVYNTICCKVRSEGKIVLCVASSGIAALLIRGGRTAHSMFKIPVENLDEFSTCAIGKSTHRSALLCETVAIIWDEVGAQHRHAVEAVDKTLRDIRGDDRPFGGITTILGGDFLQTLPVVPKGSRADIVDATVQRSHLWDNVQILRLDENMRLRGAGDDVRNFAQWLLDVGHGRNMADGTKISFPRDMRVPDIDHLIDNIYPGIDSNPPPPSEYFLDRMILSPRNINVAAMNNDILDQMAGEAREYFSVDTVIHEDGVDPADEPPVSEEFLRSITSSSLPPGELRLKIGCPIICLRNLDPANGLCNGTRLIVTRMLNRVIEAQILGGDFDGNVVFIPRIAVVPTERSSDVTFNFQRLQFPVRLAFSLSINKAQGQTVRYVGLDLQEAVFSHGQLYVALSRVTAPRNVKILLDEDAGEACKVDNIVYPEVLM</sequence>
<evidence type="ECO:0000259" key="2">
    <source>
        <dbReference type="Pfam" id="PF05970"/>
    </source>
</evidence>